<accession>A0A9P0QRJ1</accession>
<reference evidence="1" key="1">
    <citation type="submission" date="2022-03" db="EMBL/GenBank/DDBJ databases">
        <authorList>
            <person name="Legras J.-L."/>
            <person name="Devillers H."/>
            <person name="Grondin C."/>
        </authorList>
    </citation>
    <scope>NUCLEOTIDE SEQUENCE</scope>
    <source>
        <strain evidence="1">CLIB 1423</strain>
    </source>
</reference>
<dbReference type="InterPro" id="IPR032710">
    <property type="entry name" value="NTF2-like_dom_sf"/>
</dbReference>
<dbReference type="Proteomes" id="UP000837801">
    <property type="component" value="Unassembled WGS sequence"/>
</dbReference>
<dbReference type="AlphaFoldDB" id="A0A9P0QRJ1"/>
<dbReference type="SUPFAM" id="SSF54427">
    <property type="entry name" value="NTF2-like"/>
    <property type="match status" value="1"/>
</dbReference>
<evidence type="ECO:0000313" key="2">
    <source>
        <dbReference type="Proteomes" id="UP000837801"/>
    </source>
</evidence>
<name>A0A9P0QRJ1_9ASCO</name>
<dbReference type="Gene3D" id="3.10.450.50">
    <property type="match status" value="1"/>
</dbReference>
<dbReference type="Pfam" id="PF10429">
    <property type="entry name" value="Mtr2"/>
    <property type="match status" value="1"/>
</dbReference>
<keyword evidence="2" id="KW-1185">Reference proteome</keyword>
<sequence>MSLQQQQILQDPSQPIEPFLKKVLLSLDNQYSPQKYANVETYATQFAKQLKPSAAVIVNGKPIVPEQPSMPDVKLEFQKKWLVTPQTNHQLTSFDCHLIPGTGTFIVNASGKVRFDESGKNRLGENANLVQSTTAPASSNANRNIWGSWFGYDLTLVVDENVRNNDEMELINSFNYRFTFKPRDSVIQI</sequence>
<proteinExistence type="predicted"/>
<evidence type="ECO:0000313" key="1">
    <source>
        <dbReference type="EMBL" id="CAH2354200.1"/>
    </source>
</evidence>
<protein>
    <submittedName>
        <fullName evidence="1">mRNA transport regulator Mtr2p</fullName>
    </submittedName>
</protein>
<dbReference type="EMBL" id="CAKXYY010000015">
    <property type="protein sequence ID" value="CAH2354200.1"/>
    <property type="molecule type" value="Genomic_DNA"/>
</dbReference>
<gene>
    <name evidence="1" type="ORF">CLIB1423_15S00826</name>
</gene>
<comment type="caution">
    <text evidence="1">The sequence shown here is derived from an EMBL/GenBank/DDBJ whole genome shotgun (WGS) entry which is preliminary data.</text>
</comment>
<dbReference type="OrthoDB" id="25408at2759"/>
<dbReference type="InterPro" id="IPR019488">
    <property type="entry name" value="Nucl_pore_RNA_shuttling_Mtr2"/>
</dbReference>
<organism evidence="1 2">
    <name type="scientific">[Candida] railenensis</name>
    <dbReference type="NCBI Taxonomy" id="45579"/>
    <lineage>
        <taxon>Eukaryota</taxon>
        <taxon>Fungi</taxon>
        <taxon>Dikarya</taxon>
        <taxon>Ascomycota</taxon>
        <taxon>Saccharomycotina</taxon>
        <taxon>Pichiomycetes</taxon>
        <taxon>Debaryomycetaceae</taxon>
        <taxon>Kurtzmaniella</taxon>
    </lineage>
</organism>